<dbReference type="PROSITE" id="PS51257">
    <property type="entry name" value="PROKAR_LIPOPROTEIN"/>
    <property type="match status" value="1"/>
</dbReference>
<dbReference type="GO" id="GO:0004665">
    <property type="term" value="F:prephenate dehydrogenase (NADP+) activity"/>
    <property type="evidence" value="ECO:0007669"/>
    <property type="project" value="InterPro"/>
</dbReference>
<protein>
    <recommendedName>
        <fullName evidence="3">prephenate dehydrogenase</fullName>
        <ecNumber evidence="3">1.3.1.12</ecNumber>
    </recommendedName>
</protein>
<evidence type="ECO:0000256" key="8">
    <source>
        <dbReference type="ARBA" id="ARBA00023141"/>
    </source>
</evidence>
<keyword evidence="7" id="KW-0520">NAD</keyword>
<dbReference type="PROSITE" id="PS51176">
    <property type="entry name" value="PDH_ADH"/>
    <property type="match status" value="1"/>
</dbReference>
<dbReference type="SUPFAM" id="SSF48179">
    <property type="entry name" value="6-phosphogluconate dehydrogenase C-terminal domain-like"/>
    <property type="match status" value="1"/>
</dbReference>
<organism evidence="11 12">
    <name type="scientific">Hyphococcus flavus</name>
    <dbReference type="NCBI Taxonomy" id="1866326"/>
    <lineage>
        <taxon>Bacteria</taxon>
        <taxon>Pseudomonadati</taxon>
        <taxon>Pseudomonadota</taxon>
        <taxon>Alphaproteobacteria</taxon>
        <taxon>Parvularculales</taxon>
        <taxon>Parvularculaceae</taxon>
        <taxon>Hyphococcus</taxon>
    </lineage>
</organism>
<dbReference type="RefSeq" id="WP_274495116.1">
    <property type="nucleotide sequence ID" value="NZ_CP118166.1"/>
</dbReference>
<evidence type="ECO:0000256" key="3">
    <source>
        <dbReference type="ARBA" id="ARBA00012068"/>
    </source>
</evidence>
<evidence type="ECO:0000256" key="7">
    <source>
        <dbReference type="ARBA" id="ARBA00023027"/>
    </source>
</evidence>
<gene>
    <name evidence="11" type="ORF">PUV54_08070</name>
</gene>
<dbReference type="Gene3D" id="3.40.50.720">
    <property type="entry name" value="NAD(P)-binding Rossmann-like Domain"/>
    <property type="match status" value="1"/>
</dbReference>
<dbReference type="Pfam" id="PF20463">
    <property type="entry name" value="PDH_C"/>
    <property type="match status" value="1"/>
</dbReference>
<dbReference type="SUPFAM" id="SSF51735">
    <property type="entry name" value="NAD(P)-binding Rossmann-fold domains"/>
    <property type="match status" value="1"/>
</dbReference>
<dbReference type="GO" id="GO:0070403">
    <property type="term" value="F:NAD+ binding"/>
    <property type="evidence" value="ECO:0007669"/>
    <property type="project" value="InterPro"/>
</dbReference>
<evidence type="ECO:0000256" key="5">
    <source>
        <dbReference type="ARBA" id="ARBA00022605"/>
    </source>
</evidence>
<keyword evidence="6" id="KW-0560">Oxidoreductase</keyword>
<dbReference type="PANTHER" id="PTHR21363:SF0">
    <property type="entry name" value="PREPHENATE DEHYDROGENASE [NADP(+)]"/>
    <property type="match status" value="1"/>
</dbReference>
<dbReference type="EC" id="1.3.1.12" evidence="3"/>
<dbReference type="EMBL" id="CP118166">
    <property type="protein sequence ID" value="WDI33151.1"/>
    <property type="molecule type" value="Genomic_DNA"/>
</dbReference>
<evidence type="ECO:0000259" key="10">
    <source>
        <dbReference type="PROSITE" id="PS51176"/>
    </source>
</evidence>
<dbReference type="Proteomes" id="UP001214043">
    <property type="component" value="Chromosome"/>
</dbReference>
<dbReference type="InterPro" id="IPR003099">
    <property type="entry name" value="Prephen_DH"/>
</dbReference>
<feature type="domain" description="Prephenate/arogenate dehydrogenase" evidence="10">
    <location>
        <begin position="8"/>
        <end position="299"/>
    </location>
</feature>
<accession>A0AAE9ZEH2</accession>
<dbReference type="FunFam" id="3.40.50.720:FF:000208">
    <property type="entry name" value="Prephenate dehydrogenase"/>
    <property type="match status" value="1"/>
</dbReference>
<dbReference type="NCBIfam" id="NF005694">
    <property type="entry name" value="PRK07502.1"/>
    <property type="match status" value="1"/>
</dbReference>
<evidence type="ECO:0000313" key="11">
    <source>
        <dbReference type="EMBL" id="WDI33151.1"/>
    </source>
</evidence>
<evidence type="ECO:0000256" key="9">
    <source>
        <dbReference type="ARBA" id="ARBA00049260"/>
    </source>
</evidence>
<dbReference type="PANTHER" id="PTHR21363">
    <property type="entry name" value="PREPHENATE DEHYDROGENASE"/>
    <property type="match status" value="1"/>
</dbReference>
<keyword evidence="4" id="KW-0827">Tyrosine biosynthesis</keyword>
<dbReference type="InterPro" id="IPR008927">
    <property type="entry name" value="6-PGluconate_DH-like_C_sf"/>
</dbReference>
<comment type="pathway">
    <text evidence="1">Amino-acid biosynthesis; L-tyrosine biosynthesis; (4-hydroxyphenyl)pyruvate from prephenate (NAD(+) route): step 1/1.</text>
</comment>
<keyword evidence="5" id="KW-0028">Amino-acid biosynthesis</keyword>
<dbReference type="KEGG" id="hfl:PUV54_08070"/>
<evidence type="ECO:0000256" key="6">
    <source>
        <dbReference type="ARBA" id="ARBA00023002"/>
    </source>
</evidence>
<sequence>MTEPVKFKCVAIIGVGLIGSSLACAMRKRGLTDQIIGVDCDEGVLARAKKIGVIDDGETSLEKGVSGADLIVLSTPVGVMSDVCKALSAAADDGALIIDVGSVKGSVAKAAAALPERLHFVPCHPVAGTEQSGPEAGFASLFEDRWCILTPLVRDDEPYKAAVKRAEGLWAGVGAQVEVMDAAHHDLALAVTSHLPHLIAFTLVGAADDVESVAHGEVIKYSAGGFRDFTRIAASDPIMWRDVFLANKDAVLEVLGRFSEELAVMQRAIRWSDGKALEDAFARGRSLRRAIVDAGQEMDAPNFGRDKKER</sequence>
<dbReference type="GO" id="GO:0006571">
    <property type="term" value="P:tyrosine biosynthetic process"/>
    <property type="evidence" value="ECO:0007669"/>
    <property type="project" value="UniProtKB-KW"/>
</dbReference>
<name>A0AAE9ZEH2_9PROT</name>
<evidence type="ECO:0000256" key="4">
    <source>
        <dbReference type="ARBA" id="ARBA00022498"/>
    </source>
</evidence>
<evidence type="ECO:0000313" key="12">
    <source>
        <dbReference type="Proteomes" id="UP001214043"/>
    </source>
</evidence>
<evidence type="ECO:0000256" key="2">
    <source>
        <dbReference type="ARBA" id="ARBA00007964"/>
    </source>
</evidence>
<dbReference type="InterPro" id="IPR036291">
    <property type="entry name" value="NAD(P)-bd_dom_sf"/>
</dbReference>
<dbReference type="InterPro" id="IPR046825">
    <property type="entry name" value="PDH_C"/>
</dbReference>
<reference evidence="11" key="1">
    <citation type="submission" date="2023-02" db="EMBL/GenBank/DDBJ databases">
        <title>Genome sequence of Hyphococcus flavus.</title>
        <authorList>
            <person name="Rong J.-C."/>
            <person name="Zhao Q."/>
            <person name="Yi M."/>
            <person name="Wu J.-Y."/>
        </authorList>
    </citation>
    <scope>NUCLEOTIDE SEQUENCE</scope>
    <source>
        <strain evidence="11">MCCC 1K03223</strain>
    </source>
</reference>
<keyword evidence="12" id="KW-1185">Reference proteome</keyword>
<dbReference type="Gene3D" id="1.10.3660.10">
    <property type="entry name" value="6-phosphogluconate dehydrogenase C-terminal like domain"/>
    <property type="match status" value="1"/>
</dbReference>
<dbReference type="FunFam" id="1.10.3660.10:FF:000003">
    <property type="entry name" value="Prephenate dehydrogenase"/>
    <property type="match status" value="1"/>
</dbReference>
<keyword evidence="8" id="KW-0057">Aromatic amino acid biosynthesis</keyword>
<dbReference type="InterPro" id="IPR046826">
    <property type="entry name" value="PDH_N"/>
</dbReference>
<proteinExistence type="inferred from homology"/>
<comment type="similarity">
    <text evidence="2">Belongs to the prephenate/arogenate dehydrogenase family.</text>
</comment>
<dbReference type="GO" id="GO:0008977">
    <property type="term" value="F:prephenate dehydrogenase (NAD+) activity"/>
    <property type="evidence" value="ECO:0007669"/>
    <property type="project" value="UniProtKB-EC"/>
</dbReference>
<dbReference type="AlphaFoldDB" id="A0AAE9ZEH2"/>
<comment type="catalytic activity">
    <reaction evidence="9">
        <text>prephenate + NAD(+) = 3-(4-hydroxyphenyl)pyruvate + CO2 + NADH</text>
        <dbReference type="Rhea" id="RHEA:13869"/>
        <dbReference type="ChEBI" id="CHEBI:16526"/>
        <dbReference type="ChEBI" id="CHEBI:29934"/>
        <dbReference type="ChEBI" id="CHEBI:36242"/>
        <dbReference type="ChEBI" id="CHEBI:57540"/>
        <dbReference type="ChEBI" id="CHEBI:57945"/>
        <dbReference type="EC" id="1.3.1.12"/>
    </reaction>
</comment>
<dbReference type="Pfam" id="PF02153">
    <property type="entry name" value="PDH_N"/>
    <property type="match status" value="1"/>
</dbReference>
<dbReference type="InterPro" id="IPR050812">
    <property type="entry name" value="Preph/Arog_dehydrog"/>
</dbReference>
<evidence type="ECO:0000256" key="1">
    <source>
        <dbReference type="ARBA" id="ARBA00005067"/>
    </source>
</evidence>